<dbReference type="GO" id="GO:0009086">
    <property type="term" value="P:methionine biosynthetic process"/>
    <property type="evidence" value="ECO:0007669"/>
    <property type="project" value="TreeGrafter"/>
</dbReference>
<evidence type="ECO:0000313" key="1">
    <source>
        <dbReference type="EMBL" id="KAG7346530.1"/>
    </source>
</evidence>
<dbReference type="GO" id="GO:0004489">
    <property type="term" value="F:methylenetetrahydrofolate reductase [NAD(P)H] activity"/>
    <property type="evidence" value="ECO:0007669"/>
    <property type="project" value="InterPro"/>
</dbReference>
<dbReference type="InterPro" id="IPR004621">
    <property type="entry name" value="Fadh2_euk"/>
</dbReference>
<reference evidence="1" key="1">
    <citation type="journal article" date="2021" name="Sci. Rep.">
        <title>Diploid genomic architecture of Nitzschia inconspicua, an elite biomass production diatom.</title>
        <authorList>
            <person name="Oliver A."/>
            <person name="Podell S."/>
            <person name="Pinowska A."/>
            <person name="Traller J.C."/>
            <person name="Smith S.R."/>
            <person name="McClure R."/>
            <person name="Beliaev A."/>
            <person name="Bohutskyi P."/>
            <person name="Hill E.A."/>
            <person name="Rabines A."/>
            <person name="Zheng H."/>
            <person name="Allen L.Z."/>
            <person name="Kuo A."/>
            <person name="Grigoriev I.V."/>
            <person name="Allen A.E."/>
            <person name="Hazlebeck D."/>
            <person name="Allen E.E."/>
        </authorList>
    </citation>
    <scope>NUCLEOTIDE SEQUENCE</scope>
    <source>
        <strain evidence="1">Hildebrandi</strain>
    </source>
</reference>
<dbReference type="AlphaFoldDB" id="A0A9K3KP59"/>
<sequence length="410" mass="45131">MSSNSEPNPKIIDLIAKKEAGSKPFVSIEFFPPRSDAGVKNLYARMQRMKESINPLFSDVTWGAGGSTADLTLEIAEHLKETGHVANMHMTCTNMEKDGDPKLAVHSALKTAQKYGIRNIVALRGDPAAGQDEWKAADGGFTCALDLVKYMRENFGDEFGISVAGYPEGHPNAISEIEDPSTMSESEKARSSTCDGKTFTCKDEDYKKEMDYLKQKIDAGADFIITQMFFDTKVFGTFVDDCRKWGINVPIVPGLMCINAYPGFCKMTKFCKTRVPAELQAKMDSIQDDAEAIKAFGVEYGIQMCRELMEIGVDVLHFYTLNLEKVTFGILKGLGYDVKGVVDESDASTMVAKGSAWARVGDKVKTIYGSGTVQDVRSDGTAQVMIESWSLAEGQTPTAFLQKEHYSKVF</sequence>
<dbReference type="GO" id="GO:0005829">
    <property type="term" value="C:cytosol"/>
    <property type="evidence" value="ECO:0007669"/>
    <property type="project" value="TreeGrafter"/>
</dbReference>
<keyword evidence="2" id="KW-1185">Reference proteome</keyword>
<dbReference type="InterPro" id="IPR003171">
    <property type="entry name" value="Mehydrof_redctse-like"/>
</dbReference>
<protein>
    <submittedName>
        <fullName evidence="1">5,10-methylenetetrahydrofolate reductase</fullName>
    </submittedName>
</protein>
<comment type="caution">
    <text evidence="1">The sequence shown here is derived from an EMBL/GenBank/DDBJ whole genome shotgun (WGS) entry which is preliminary data.</text>
</comment>
<name>A0A9K3KP59_9STRA</name>
<accession>A0A9K3KP59</accession>
<gene>
    <name evidence="1" type="ORF">IV203_005598</name>
</gene>
<dbReference type="Pfam" id="PF02219">
    <property type="entry name" value="MTHFR"/>
    <property type="match status" value="1"/>
</dbReference>
<dbReference type="PANTHER" id="PTHR45754:SF3">
    <property type="entry name" value="METHYLENETETRAHYDROFOLATE REDUCTASE (NADPH)"/>
    <property type="match status" value="1"/>
</dbReference>
<dbReference type="PANTHER" id="PTHR45754">
    <property type="entry name" value="METHYLENETETRAHYDROFOLATE REDUCTASE"/>
    <property type="match status" value="1"/>
</dbReference>
<dbReference type="GO" id="GO:0035999">
    <property type="term" value="P:tetrahydrofolate interconversion"/>
    <property type="evidence" value="ECO:0007669"/>
    <property type="project" value="TreeGrafter"/>
</dbReference>
<evidence type="ECO:0000313" key="2">
    <source>
        <dbReference type="Proteomes" id="UP000693970"/>
    </source>
</evidence>
<dbReference type="EMBL" id="JAGRRH010000021">
    <property type="protein sequence ID" value="KAG7346530.1"/>
    <property type="molecule type" value="Genomic_DNA"/>
</dbReference>
<dbReference type="GO" id="GO:0071949">
    <property type="term" value="F:FAD binding"/>
    <property type="evidence" value="ECO:0007669"/>
    <property type="project" value="TreeGrafter"/>
</dbReference>
<dbReference type="OrthoDB" id="16284at2759"/>
<dbReference type="CDD" id="cd00537">
    <property type="entry name" value="MTHFR"/>
    <property type="match status" value="1"/>
</dbReference>
<dbReference type="Proteomes" id="UP000693970">
    <property type="component" value="Unassembled WGS sequence"/>
</dbReference>
<dbReference type="NCBIfam" id="TIGR00677">
    <property type="entry name" value="fadh2_euk"/>
    <property type="match status" value="1"/>
</dbReference>
<reference evidence="1" key="2">
    <citation type="submission" date="2021-04" db="EMBL/GenBank/DDBJ databases">
        <authorList>
            <person name="Podell S."/>
        </authorList>
    </citation>
    <scope>NUCLEOTIDE SEQUENCE</scope>
    <source>
        <strain evidence="1">Hildebrandi</strain>
    </source>
</reference>
<organism evidence="1 2">
    <name type="scientific">Nitzschia inconspicua</name>
    <dbReference type="NCBI Taxonomy" id="303405"/>
    <lineage>
        <taxon>Eukaryota</taxon>
        <taxon>Sar</taxon>
        <taxon>Stramenopiles</taxon>
        <taxon>Ochrophyta</taxon>
        <taxon>Bacillariophyta</taxon>
        <taxon>Bacillariophyceae</taxon>
        <taxon>Bacillariophycidae</taxon>
        <taxon>Bacillariales</taxon>
        <taxon>Bacillariaceae</taxon>
        <taxon>Nitzschia</taxon>
    </lineage>
</organism>
<proteinExistence type="predicted"/>